<dbReference type="Proteomes" id="UP000256328">
    <property type="component" value="Unassembled WGS sequence"/>
</dbReference>
<gene>
    <name evidence="3" type="ORF">BP5796_11800</name>
</gene>
<accession>A0A3D8QFJ8</accession>
<keyword evidence="4" id="KW-1185">Reference proteome</keyword>
<dbReference type="EMBL" id="PDLN01000019">
    <property type="protein sequence ID" value="RDW60194.1"/>
    <property type="molecule type" value="Genomic_DNA"/>
</dbReference>
<keyword evidence="2" id="KW-0539">Nucleus</keyword>
<dbReference type="Pfam" id="PF11951">
    <property type="entry name" value="Fungal_trans_2"/>
    <property type="match status" value="1"/>
</dbReference>
<dbReference type="OrthoDB" id="407832at2759"/>
<dbReference type="GO" id="GO:0005634">
    <property type="term" value="C:nucleus"/>
    <property type="evidence" value="ECO:0007669"/>
    <property type="project" value="UniProtKB-SubCell"/>
</dbReference>
<comment type="subcellular location">
    <subcellularLocation>
        <location evidence="1">Nucleus</location>
    </subcellularLocation>
</comment>
<proteinExistence type="predicted"/>
<evidence type="ECO:0000313" key="3">
    <source>
        <dbReference type="EMBL" id="RDW60194.1"/>
    </source>
</evidence>
<reference evidence="3 4" key="1">
    <citation type="journal article" date="2018" name="IMA Fungus">
        <title>IMA Genome-F 9: Draft genome sequence of Annulohypoxylon stygium, Aspergillus mulundensis, Berkeleyomyces basicola (syn. Thielaviopsis basicola), Ceratocystis smalleyi, two Cercospora beticola strains, Coleophoma cylindrospora, Fusarium fracticaudum, Phialophora cf. hyalina, and Morchella septimelata.</title>
        <authorList>
            <person name="Wingfield B.D."/>
            <person name="Bills G.F."/>
            <person name="Dong Y."/>
            <person name="Huang W."/>
            <person name="Nel W.J."/>
            <person name="Swalarsk-Parry B.S."/>
            <person name="Vaghefi N."/>
            <person name="Wilken P.M."/>
            <person name="An Z."/>
            <person name="de Beer Z.W."/>
            <person name="De Vos L."/>
            <person name="Chen L."/>
            <person name="Duong T.A."/>
            <person name="Gao Y."/>
            <person name="Hammerbacher A."/>
            <person name="Kikkert J.R."/>
            <person name="Li Y."/>
            <person name="Li H."/>
            <person name="Li K."/>
            <person name="Li Q."/>
            <person name="Liu X."/>
            <person name="Ma X."/>
            <person name="Naidoo K."/>
            <person name="Pethybridge S.J."/>
            <person name="Sun J."/>
            <person name="Steenkamp E.T."/>
            <person name="van der Nest M.A."/>
            <person name="van Wyk S."/>
            <person name="Wingfield M.J."/>
            <person name="Xiong C."/>
            <person name="Yue Q."/>
            <person name="Zhang X."/>
        </authorList>
    </citation>
    <scope>NUCLEOTIDE SEQUENCE [LARGE SCALE GENOMIC DNA]</scope>
    <source>
        <strain evidence="3 4">BP5796</strain>
    </source>
</reference>
<dbReference type="GO" id="GO:0003700">
    <property type="term" value="F:DNA-binding transcription factor activity"/>
    <property type="evidence" value="ECO:0007669"/>
    <property type="project" value="TreeGrafter"/>
</dbReference>
<dbReference type="GO" id="GO:0045944">
    <property type="term" value="P:positive regulation of transcription by RNA polymerase II"/>
    <property type="evidence" value="ECO:0007669"/>
    <property type="project" value="TreeGrafter"/>
</dbReference>
<evidence type="ECO:0000256" key="1">
    <source>
        <dbReference type="ARBA" id="ARBA00004123"/>
    </source>
</evidence>
<dbReference type="InterPro" id="IPR021858">
    <property type="entry name" value="Fun_TF"/>
</dbReference>
<organism evidence="3 4">
    <name type="scientific">Coleophoma crateriformis</name>
    <dbReference type="NCBI Taxonomy" id="565419"/>
    <lineage>
        <taxon>Eukaryota</taxon>
        <taxon>Fungi</taxon>
        <taxon>Dikarya</taxon>
        <taxon>Ascomycota</taxon>
        <taxon>Pezizomycotina</taxon>
        <taxon>Leotiomycetes</taxon>
        <taxon>Helotiales</taxon>
        <taxon>Dermateaceae</taxon>
        <taxon>Coleophoma</taxon>
    </lineage>
</organism>
<evidence type="ECO:0008006" key="5">
    <source>
        <dbReference type="Google" id="ProtNLM"/>
    </source>
</evidence>
<dbReference type="AlphaFoldDB" id="A0A3D8QFJ8"/>
<protein>
    <recommendedName>
        <fullName evidence="5">Zn(2)-C6 fungal-type domain-containing protein</fullName>
    </recommendedName>
</protein>
<name>A0A3D8QFJ8_9HELO</name>
<dbReference type="GO" id="GO:0000976">
    <property type="term" value="F:transcription cis-regulatory region binding"/>
    <property type="evidence" value="ECO:0007669"/>
    <property type="project" value="TreeGrafter"/>
</dbReference>
<dbReference type="PANTHER" id="PTHR37534:SF2">
    <property type="entry name" value="N-ACETYLTRANSFERASE DOMAIN-CONTAINING PROTEIN"/>
    <property type="match status" value="1"/>
</dbReference>
<sequence length="472" mass="52881">MPRHAAANSWYEVIISGAGNDIKASPTYRSDADKILTTGDGLRPICRNCIKANRNCLGADGGLKFVIHTNDQSLVQQNRNPQNQQPSHSPPPILAGLENKPQGEQELDALVAANPRAALANLEIAEIFRHYIDVLAPWYDLCDSEHLFGNTVPLRALENSTLFRAIIAFSGYHRSKISGYGPVIGLAFHAACVKDLLKVVDNFQLGLRGDYLAATCLLRSYEILIGDSRKQQQHLLGAYLFSSNEPLDMSHSGLAQAGAWNYLREEITVALECNRPVRLGFEFHFDPSKSYTDSMRANIMSHLLARTINHCFHEPEDGLVNEARQQSWQDLQREVSAWKANLPASFEPFSKAVKEENPFPSLWLVHPWHVAAQQYCSIAEILLAIYDPFSPIDREFVLEQTLNVCGLAYTNDNVAARVNVFGPLAYCGKYLQTTRHRQGLMSMLREFALPTAWPVGCIIEDLERCWSLHHEA</sequence>
<dbReference type="PANTHER" id="PTHR37534">
    <property type="entry name" value="TRANSCRIPTIONAL ACTIVATOR PROTEIN UGA3"/>
    <property type="match status" value="1"/>
</dbReference>
<evidence type="ECO:0000313" key="4">
    <source>
        <dbReference type="Proteomes" id="UP000256328"/>
    </source>
</evidence>
<comment type="caution">
    <text evidence="3">The sequence shown here is derived from an EMBL/GenBank/DDBJ whole genome shotgun (WGS) entry which is preliminary data.</text>
</comment>
<evidence type="ECO:0000256" key="2">
    <source>
        <dbReference type="ARBA" id="ARBA00023242"/>
    </source>
</evidence>